<evidence type="ECO:0000313" key="1">
    <source>
        <dbReference type="EMBL" id="GAA3931545.1"/>
    </source>
</evidence>
<reference evidence="2" key="1">
    <citation type="journal article" date="2019" name="Int. J. Syst. Evol. Microbiol.">
        <title>The Global Catalogue of Microorganisms (GCM) 10K type strain sequencing project: providing services to taxonomists for standard genome sequencing and annotation.</title>
        <authorList>
            <consortium name="The Broad Institute Genomics Platform"/>
            <consortium name="The Broad Institute Genome Sequencing Center for Infectious Disease"/>
            <person name="Wu L."/>
            <person name="Ma J."/>
        </authorList>
    </citation>
    <scope>NUCLEOTIDE SEQUENCE [LARGE SCALE GENOMIC DNA]</scope>
    <source>
        <strain evidence="2">JCM 17551</strain>
    </source>
</reference>
<comment type="caution">
    <text evidence="1">The sequence shown here is derived from an EMBL/GenBank/DDBJ whole genome shotgun (WGS) entry which is preliminary data.</text>
</comment>
<name>A0ABP7MWF1_9GAMM</name>
<proteinExistence type="predicted"/>
<evidence type="ECO:0000313" key="2">
    <source>
        <dbReference type="Proteomes" id="UP001501565"/>
    </source>
</evidence>
<protein>
    <submittedName>
        <fullName evidence="1">Transporter substrate-binding domain-containing protein</fullName>
    </submittedName>
</protein>
<keyword evidence="2" id="KW-1185">Reference proteome</keyword>
<dbReference type="Gene3D" id="3.40.190.10">
    <property type="entry name" value="Periplasmic binding protein-like II"/>
    <property type="match status" value="2"/>
</dbReference>
<sequence length="344" mass="39705">MFTTVQTSAIAQSLAKKTASFLLGIAWVRNTISGVSYRLLSSAELSFLHSPTRHIFIRRLFFCTCFLTLVEVPLSSADEAPTIITLPAIENITNEQDQYFIDLLHLVLKATEEEFGPYEIQYLNSTIPQTRAVLMLQSNHRINLLWTMTSKQRETNLKAIRRPLLNGLFGLRIFIINREDQPTFNKIRSLDQLKKLKAGQGRYWPDTKILKTNGLKVVESPSYQSLFSMLKARRFDYFPRGVSEPWGELSHLNDPELVVEKRLLLRYQAPVYFFVNQSNDALYRRLDTGLSHINKNGKHQSLFMAQAFIQHILDKADLKNRVIFDLNNPDISPPKTAENLQFWQ</sequence>
<accession>A0ABP7MWF1</accession>
<dbReference type="SUPFAM" id="SSF53850">
    <property type="entry name" value="Periplasmic binding protein-like II"/>
    <property type="match status" value="1"/>
</dbReference>
<organism evidence="1 2">
    <name type="scientific">Litoribacillus peritrichatus</name>
    <dbReference type="NCBI Taxonomy" id="718191"/>
    <lineage>
        <taxon>Bacteria</taxon>
        <taxon>Pseudomonadati</taxon>
        <taxon>Pseudomonadota</taxon>
        <taxon>Gammaproteobacteria</taxon>
        <taxon>Oceanospirillales</taxon>
        <taxon>Oceanospirillaceae</taxon>
        <taxon>Litoribacillus</taxon>
    </lineage>
</organism>
<dbReference type="EMBL" id="BAABBN010000007">
    <property type="protein sequence ID" value="GAA3931545.1"/>
    <property type="molecule type" value="Genomic_DNA"/>
</dbReference>
<gene>
    <name evidence="1" type="ORF">GCM10022277_30470</name>
</gene>
<dbReference type="Proteomes" id="UP001501565">
    <property type="component" value="Unassembled WGS sequence"/>
</dbReference>
<dbReference type="RefSeq" id="WP_344799426.1">
    <property type="nucleotide sequence ID" value="NZ_BAABBN010000007.1"/>
</dbReference>